<accession>A0ABN8IHZ2</accession>
<dbReference type="Proteomes" id="UP000837857">
    <property type="component" value="Chromosome 25"/>
</dbReference>
<reference evidence="1" key="1">
    <citation type="submission" date="2022-03" db="EMBL/GenBank/DDBJ databases">
        <authorList>
            <person name="Martin H S."/>
        </authorList>
    </citation>
    <scope>NUCLEOTIDE SEQUENCE</scope>
</reference>
<proteinExistence type="predicted"/>
<protein>
    <submittedName>
        <fullName evidence="1">Uncharacterized protein</fullName>
    </submittedName>
</protein>
<dbReference type="EMBL" id="OW152837">
    <property type="protein sequence ID" value="CAH2058050.1"/>
    <property type="molecule type" value="Genomic_DNA"/>
</dbReference>
<feature type="non-terminal residue" evidence="1">
    <location>
        <position position="280"/>
    </location>
</feature>
<gene>
    <name evidence="1" type="ORF">IPOD504_LOCUS10416</name>
</gene>
<name>A0ABN8IHZ2_9NEOP</name>
<organism evidence="1 2">
    <name type="scientific">Iphiclides podalirius</name>
    <name type="common">scarce swallowtail</name>
    <dbReference type="NCBI Taxonomy" id="110791"/>
    <lineage>
        <taxon>Eukaryota</taxon>
        <taxon>Metazoa</taxon>
        <taxon>Ecdysozoa</taxon>
        <taxon>Arthropoda</taxon>
        <taxon>Hexapoda</taxon>
        <taxon>Insecta</taxon>
        <taxon>Pterygota</taxon>
        <taxon>Neoptera</taxon>
        <taxon>Endopterygota</taxon>
        <taxon>Lepidoptera</taxon>
        <taxon>Glossata</taxon>
        <taxon>Ditrysia</taxon>
        <taxon>Papilionoidea</taxon>
        <taxon>Papilionidae</taxon>
        <taxon>Papilioninae</taxon>
        <taxon>Iphiclides</taxon>
    </lineage>
</organism>
<evidence type="ECO:0000313" key="2">
    <source>
        <dbReference type="Proteomes" id="UP000837857"/>
    </source>
</evidence>
<keyword evidence="2" id="KW-1185">Reference proteome</keyword>
<evidence type="ECO:0000313" key="1">
    <source>
        <dbReference type="EMBL" id="CAH2058050.1"/>
    </source>
</evidence>
<sequence length="280" mass="32004">MYAYSLSDQKICLTDFNDYEDATQINVFTREDHGFTPVNTLSKDNEKLVATKNINCDDFQKYVYACTADAALMYNSSRKVPPMPNRIPEWCSAMRHLTNCATDWNSDCRDVTESHFYEESIKGHMHVVNNDTSYSLSALKAQKRLGKSATRSFKEVVDDKKNTSHEWTHYETHFYLCCARAQFRRCTLELLFETANKCTNVQAVILQKFSVIISEGDVFQDCDVNVMYANCPDGDPRPNDVLLSKLVMVDDAESEASNAINWKPIPFYACVQLFINGLHT</sequence>